<feature type="domain" description="Senescence" evidence="2">
    <location>
        <begin position="187"/>
        <end position="373"/>
    </location>
</feature>
<protein>
    <recommendedName>
        <fullName evidence="2">Senescence domain-containing protein</fullName>
    </recommendedName>
</protein>
<evidence type="ECO:0000259" key="2">
    <source>
        <dbReference type="Pfam" id="PF06911"/>
    </source>
</evidence>
<feature type="compositionally biased region" description="Low complexity" evidence="1">
    <location>
        <begin position="390"/>
        <end position="412"/>
    </location>
</feature>
<dbReference type="InterPro" id="IPR009686">
    <property type="entry name" value="Senescence/spartin_C"/>
</dbReference>
<sequence length="528" mass="55966">MGGESSNSSIESVVDMPTGTETELLRISGAQLFLLDGEESVRMGVGNFALMMTVQAQTPLAAMVAQVADVQWPVGKDGPVLKLANYRYTFSIPGLLYGVILPKDVSKELIQKFESLMQQYCTFEVRPDILKAAVGPGLVEIIASEIRNLRLRHPPAPNDVAAIDGEQFWSNIAEDVEQYSKRLAQHIKNGSTIAVSGIALGGEWATWGIEQGGLRAKSKFTKTSAAGAKGDGGDMSPRMRSRVAQARRMSAVAKLLSRTVLKGAISATGHVANTLGTAIGSSAPFRAVLNSDGGREVAVASVDAFAKVAEAVETAGKSLASATLSVGTDLVHHRYGEQAGQVVQEGMVVVGDMINSMWTLNKIGLRMLWGATASSLVLNASRSRGPLSPSISSETSTPGLSSPSLSGGSSLSRQCSVSPSRLHPRDDVEPSSAAAARNEPVLETAQLFPSTSAPDLARSHAYPSSTSPNHYMYMPHQQSVSMAPAYAAYYHPTPVNPTSHFQHYSRPSGPPKTQPFFPYSGVDPSVGR</sequence>
<gene>
    <name evidence="3" type="ORF">AXG93_436s1360</name>
</gene>
<name>A0A176VEE3_MARPO</name>
<proteinExistence type="predicted"/>
<evidence type="ECO:0000313" key="4">
    <source>
        <dbReference type="Proteomes" id="UP000077202"/>
    </source>
</evidence>
<dbReference type="InterPro" id="IPR045036">
    <property type="entry name" value="Spartin-like"/>
</dbReference>
<evidence type="ECO:0000256" key="1">
    <source>
        <dbReference type="SAM" id="MobiDB-lite"/>
    </source>
</evidence>
<keyword evidence="4" id="KW-1185">Reference proteome</keyword>
<dbReference type="Proteomes" id="UP000077202">
    <property type="component" value="Unassembled WGS sequence"/>
</dbReference>
<comment type="caution">
    <text evidence="3">The sequence shown here is derived from an EMBL/GenBank/DDBJ whole genome shotgun (WGS) entry which is preliminary data.</text>
</comment>
<dbReference type="PANTHER" id="PTHR21068">
    <property type="entry name" value="SPARTIN"/>
    <property type="match status" value="1"/>
</dbReference>
<dbReference type="EMBL" id="LVLJ01004085">
    <property type="protein sequence ID" value="OAE18305.1"/>
    <property type="molecule type" value="Genomic_DNA"/>
</dbReference>
<evidence type="ECO:0000313" key="3">
    <source>
        <dbReference type="EMBL" id="OAE18305.1"/>
    </source>
</evidence>
<accession>A0A176VEE3</accession>
<reference evidence="3" key="1">
    <citation type="submission" date="2016-03" db="EMBL/GenBank/DDBJ databases">
        <title>Mechanisms controlling the formation of the plant cell surface in tip-growing cells are functionally conserved among land plants.</title>
        <authorList>
            <person name="Honkanen S."/>
            <person name="Jones V.A."/>
            <person name="Morieri G."/>
            <person name="Champion C."/>
            <person name="Hetherington A.J."/>
            <person name="Kelly S."/>
            <person name="Saint-Marcoux D."/>
            <person name="Proust H."/>
            <person name="Prescott H."/>
            <person name="Dolan L."/>
        </authorList>
    </citation>
    <scope>NUCLEOTIDE SEQUENCE [LARGE SCALE GENOMIC DNA]</scope>
    <source>
        <tissue evidence="3">Whole gametophyte</tissue>
    </source>
</reference>
<feature type="region of interest" description="Disordered" evidence="1">
    <location>
        <begin position="383"/>
        <end position="470"/>
    </location>
</feature>
<feature type="region of interest" description="Disordered" evidence="1">
    <location>
        <begin position="500"/>
        <end position="528"/>
    </location>
</feature>
<organism evidence="3 4">
    <name type="scientific">Marchantia polymorpha subsp. ruderalis</name>
    <dbReference type="NCBI Taxonomy" id="1480154"/>
    <lineage>
        <taxon>Eukaryota</taxon>
        <taxon>Viridiplantae</taxon>
        <taxon>Streptophyta</taxon>
        <taxon>Embryophyta</taxon>
        <taxon>Marchantiophyta</taxon>
        <taxon>Marchantiopsida</taxon>
        <taxon>Marchantiidae</taxon>
        <taxon>Marchantiales</taxon>
        <taxon>Marchantiaceae</taxon>
        <taxon>Marchantia</taxon>
    </lineage>
</organism>
<dbReference type="AlphaFoldDB" id="A0A176VEE3"/>
<dbReference type="PANTHER" id="PTHR21068:SF49">
    <property type="entry name" value="SENESCENCE DOMAIN-CONTAINING PROTEIN"/>
    <property type="match status" value="1"/>
</dbReference>
<dbReference type="Pfam" id="PF06911">
    <property type="entry name" value="Senescence"/>
    <property type="match status" value="1"/>
</dbReference>
<dbReference type="GO" id="GO:0005886">
    <property type="term" value="C:plasma membrane"/>
    <property type="evidence" value="ECO:0007669"/>
    <property type="project" value="TreeGrafter"/>
</dbReference>